<dbReference type="Proteomes" id="UP001481872">
    <property type="component" value="Unassembled WGS sequence"/>
</dbReference>
<dbReference type="SMART" id="SM00327">
    <property type="entry name" value="VWA"/>
    <property type="match status" value="1"/>
</dbReference>
<dbReference type="InterPro" id="IPR036465">
    <property type="entry name" value="vWFA_dom_sf"/>
</dbReference>
<comment type="caution">
    <text evidence="3">The sequence shown here is derived from an EMBL/GenBank/DDBJ whole genome shotgun (WGS) entry which is preliminary data.</text>
</comment>
<gene>
    <name evidence="3" type="ORF">AAA081_01245</name>
</gene>
<keyword evidence="4" id="KW-1185">Reference proteome</keyword>
<dbReference type="SUPFAM" id="SSF53850">
    <property type="entry name" value="Periplasmic binding protein-like II"/>
    <property type="match status" value="1"/>
</dbReference>
<proteinExistence type="predicted"/>
<keyword evidence="1" id="KW-0732">Signal</keyword>
<dbReference type="Pfam" id="PF00092">
    <property type="entry name" value="VWA"/>
    <property type="match status" value="1"/>
</dbReference>
<dbReference type="SUPFAM" id="SSF53300">
    <property type="entry name" value="vWA-like"/>
    <property type="match status" value="1"/>
</dbReference>
<feature type="domain" description="VWFA" evidence="2">
    <location>
        <begin position="362"/>
        <end position="540"/>
    </location>
</feature>
<name>A0ABV1J614_9FIRM</name>
<protein>
    <submittedName>
        <fullName evidence="3">VWA domain-containing protein</fullName>
    </submittedName>
</protein>
<evidence type="ECO:0000313" key="4">
    <source>
        <dbReference type="Proteomes" id="UP001481872"/>
    </source>
</evidence>
<sequence length="544" mass="59737">MKRKSLLCLLLMALLLVACHGDNEDSAPEERASRPSNKTFSVEGYDSDTLKIVAGSENKMLEPVIESFAKKNKVNIQIDYLGSLDIMAQLQSGELDYDAVWPASSIWLTLGDKHRLLKHTETTSITPVVFGIKRSLAEELGFVGRDVTTSEIIRAIESGKLKFCMTSATQSNSGASAYLGFLSALSSSKDGLTSQDLADPALQNQITSLLKGVERSSGSSNWLMDLFLAGDYDAMVNYETLIIQTNERLEKEGKEPLYCVYPVDGLSLSDSPLAYVDKGDAEKEKLFLDFQKYILSDKAQDGIEKTGKRSAYGTVREENKKIYKKEWGIDLDRVLSPVRLPKADVIMEALKLYQGQFKKPALTVYVLDYSGSMYGKGEAQMNRALEQVLIPENAAKNLLLGTDKDKTVLVPFSDTVYGFDSADGNGDALKALYEKSQGYEIGGGTSMYEAIIYALDHLKKEGIAIENYSPAVVVLTDGMANGMATIDDLQVAYDALGEDVPIFGILFGAADPEELDQVAKLSRARVFDGRENLVEAFQQVKGYN</sequence>
<evidence type="ECO:0000256" key="1">
    <source>
        <dbReference type="SAM" id="SignalP"/>
    </source>
</evidence>
<dbReference type="PROSITE" id="PS50234">
    <property type="entry name" value="VWFA"/>
    <property type="match status" value="1"/>
</dbReference>
<accession>A0ABV1J614</accession>
<evidence type="ECO:0000313" key="3">
    <source>
        <dbReference type="EMBL" id="MEQ3352931.1"/>
    </source>
</evidence>
<dbReference type="InterPro" id="IPR002035">
    <property type="entry name" value="VWF_A"/>
</dbReference>
<dbReference type="Gene3D" id="3.40.50.410">
    <property type="entry name" value="von Willebrand factor, type A domain"/>
    <property type="match status" value="1"/>
</dbReference>
<dbReference type="RefSeq" id="WP_349053344.1">
    <property type="nucleotide sequence ID" value="NZ_JBBNPS010000002.1"/>
</dbReference>
<dbReference type="CDD" id="cd00198">
    <property type="entry name" value="vWFA"/>
    <property type="match status" value="1"/>
</dbReference>
<dbReference type="PROSITE" id="PS51257">
    <property type="entry name" value="PROKAR_LIPOPROTEIN"/>
    <property type="match status" value="1"/>
</dbReference>
<dbReference type="Pfam" id="PF13531">
    <property type="entry name" value="SBP_bac_11"/>
    <property type="match status" value="1"/>
</dbReference>
<organism evidence="3 4">
    <name type="scientific">Aedoeadaptatus acetigenes</name>
    <dbReference type="NCBI Taxonomy" id="2981723"/>
    <lineage>
        <taxon>Bacteria</taxon>
        <taxon>Bacillati</taxon>
        <taxon>Bacillota</taxon>
        <taxon>Tissierellia</taxon>
        <taxon>Tissierellales</taxon>
        <taxon>Peptoniphilaceae</taxon>
        <taxon>Aedoeadaptatus</taxon>
    </lineage>
</organism>
<feature type="signal peptide" evidence="1">
    <location>
        <begin position="1"/>
        <end position="20"/>
    </location>
</feature>
<reference evidence="3 4" key="1">
    <citation type="submission" date="2024-04" db="EMBL/GenBank/DDBJ databases">
        <title>Human intestinal bacterial collection.</title>
        <authorList>
            <person name="Pauvert C."/>
            <person name="Hitch T.C.A."/>
            <person name="Clavel T."/>
        </authorList>
    </citation>
    <scope>NUCLEOTIDE SEQUENCE [LARGE SCALE GENOMIC DNA]</scope>
    <source>
        <strain evidence="3 4">CLA-SR-H026</strain>
    </source>
</reference>
<dbReference type="EMBL" id="JBBNPS010000002">
    <property type="protein sequence ID" value="MEQ3352931.1"/>
    <property type="molecule type" value="Genomic_DNA"/>
</dbReference>
<evidence type="ECO:0000259" key="2">
    <source>
        <dbReference type="PROSITE" id="PS50234"/>
    </source>
</evidence>
<feature type="chain" id="PRO_5047536555" evidence="1">
    <location>
        <begin position="21"/>
        <end position="544"/>
    </location>
</feature>